<evidence type="ECO:0000256" key="7">
    <source>
        <dbReference type="SAM" id="Coils"/>
    </source>
</evidence>
<dbReference type="Proteomes" id="UP001149090">
    <property type="component" value="Unassembled WGS sequence"/>
</dbReference>
<evidence type="ECO:0000256" key="4">
    <source>
        <dbReference type="ARBA" id="ARBA00018339"/>
    </source>
</evidence>
<dbReference type="EMBL" id="JAPDFW010000147">
    <property type="protein sequence ID" value="KAJ5066273.1"/>
    <property type="molecule type" value="Genomic_DNA"/>
</dbReference>
<dbReference type="AlphaFoldDB" id="A0A9Q0L5G1"/>
<feature type="region of interest" description="Disordered" evidence="8">
    <location>
        <begin position="1"/>
        <end position="22"/>
    </location>
</feature>
<dbReference type="PIRSF" id="PIRSF017302">
    <property type="entry name" value="Gltscr2"/>
    <property type="match status" value="1"/>
</dbReference>
<dbReference type="Pfam" id="PF07767">
    <property type="entry name" value="Nop53"/>
    <property type="match status" value="1"/>
</dbReference>
<evidence type="ECO:0000256" key="2">
    <source>
        <dbReference type="ARBA" id="ARBA00004642"/>
    </source>
</evidence>
<evidence type="ECO:0000256" key="5">
    <source>
        <dbReference type="ARBA" id="ARBA00022517"/>
    </source>
</evidence>
<dbReference type="PANTHER" id="PTHR14211:SF7">
    <property type="entry name" value="RIBOSOME BIOGENESIS PROTEIN NOP53"/>
    <property type="match status" value="1"/>
</dbReference>
<sequence>MKKSNKNQKRKKKLSKKSKKNWVKNTDIKDVESFLERKSLETIENQQVSQLKNNQLFVIDPTNQSISTESQLKPLYYEKILNSNPNIKPISSRKNKNQKISSINDKTLKQISKLKPEKQLVESQRKLLEVEQKKEKKKDDQVLKMWENSKNQNPRRKNKLNRYKRKKIPSIILPHNGTSINPDPESRSELEKIWKDYQVKKEKEKQMNLNFGSNFNSKFDLNSDSKFDLNSDSKKDSKTLFHIKNNFIWEITDISEQNTPNQLQKKITEKPKNQKDILNQEIDNLDQIKKEIQQENEEIKKRRKARYQRLKNRELYEPPKYFTEIPEPFLNENEVSGRFIDLELKRNLFQDRFLSYQRRSLLPVTKKREN</sequence>
<comment type="caution">
    <text evidence="9">The sequence shown here is derived from an EMBL/GenBank/DDBJ whole genome shotgun (WGS) entry which is preliminary data.</text>
</comment>
<gene>
    <name evidence="9" type="ORF">M0811_03606</name>
</gene>
<dbReference type="GO" id="GO:0005730">
    <property type="term" value="C:nucleolus"/>
    <property type="evidence" value="ECO:0007669"/>
    <property type="project" value="UniProtKB-SubCell"/>
</dbReference>
<dbReference type="GO" id="GO:0008097">
    <property type="term" value="F:5S rRNA binding"/>
    <property type="evidence" value="ECO:0007669"/>
    <property type="project" value="TreeGrafter"/>
</dbReference>
<evidence type="ECO:0000256" key="3">
    <source>
        <dbReference type="ARBA" id="ARBA00008838"/>
    </source>
</evidence>
<feature type="compositionally biased region" description="Basic and acidic residues" evidence="8">
    <location>
        <begin position="131"/>
        <end position="142"/>
    </location>
</feature>
<feature type="coiled-coil region" evidence="7">
    <location>
        <begin position="275"/>
        <end position="305"/>
    </location>
</feature>
<feature type="region of interest" description="Disordered" evidence="8">
    <location>
        <begin position="131"/>
        <end position="164"/>
    </location>
</feature>
<dbReference type="GO" id="GO:0006364">
    <property type="term" value="P:rRNA processing"/>
    <property type="evidence" value="ECO:0007669"/>
    <property type="project" value="TreeGrafter"/>
</dbReference>
<comment type="subcellular location">
    <subcellularLocation>
        <location evidence="1">Nucleus</location>
        <location evidence="1">Nucleolus</location>
    </subcellularLocation>
    <subcellularLocation>
        <location evidence="2">Nucleus</location>
        <location evidence="2">Nucleoplasm</location>
    </subcellularLocation>
</comment>
<dbReference type="GO" id="GO:0000027">
    <property type="term" value="P:ribosomal large subunit assembly"/>
    <property type="evidence" value="ECO:0007669"/>
    <property type="project" value="TreeGrafter"/>
</dbReference>
<dbReference type="GO" id="GO:0005654">
    <property type="term" value="C:nucleoplasm"/>
    <property type="evidence" value="ECO:0007669"/>
    <property type="project" value="UniProtKB-SubCell"/>
</dbReference>
<evidence type="ECO:0000313" key="9">
    <source>
        <dbReference type="EMBL" id="KAJ5066273.1"/>
    </source>
</evidence>
<organism evidence="9 10">
    <name type="scientific">Anaeramoeba ignava</name>
    <name type="common">Anaerobic marine amoeba</name>
    <dbReference type="NCBI Taxonomy" id="1746090"/>
    <lineage>
        <taxon>Eukaryota</taxon>
        <taxon>Metamonada</taxon>
        <taxon>Anaeramoebidae</taxon>
        <taxon>Anaeramoeba</taxon>
    </lineage>
</organism>
<evidence type="ECO:0000256" key="6">
    <source>
        <dbReference type="ARBA" id="ARBA00023242"/>
    </source>
</evidence>
<proteinExistence type="inferred from homology"/>
<evidence type="ECO:0000256" key="8">
    <source>
        <dbReference type="SAM" id="MobiDB-lite"/>
    </source>
</evidence>
<evidence type="ECO:0000313" key="10">
    <source>
        <dbReference type="Proteomes" id="UP001149090"/>
    </source>
</evidence>
<keyword evidence="6" id="KW-0539">Nucleus</keyword>
<dbReference type="PANTHER" id="PTHR14211">
    <property type="entry name" value="GLIOMA SUPPRESSOR CANDIDATE REGION GENE 2"/>
    <property type="match status" value="1"/>
</dbReference>
<feature type="region of interest" description="Disordered" evidence="8">
    <location>
        <begin position="84"/>
        <end position="104"/>
    </location>
</feature>
<reference evidence="9" key="1">
    <citation type="submission" date="2022-10" db="EMBL/GenBank/DDBJ databases">
        <title>Novel sulphate-reducing endosymbionts in the free-living metamonad Anaeramoeba.</title>
        <authorList>
            <person name="Jerlstrom-Hultqvist J."/>
            <person name="Cepicka I."/>
            <person name="Gallot-Lavallee L."/>
            <person name="Salas-Leiva D."/>
            <person name="Curtis B.A."/>
            <person name="Zahonova K."/>
            <person name="Pipaliya S."/>
            <person name="Dacks J."/>
            <person name="Roger A.J."/>
        </authorList>
    </citation>
    <scope>NUCLEOTIDE SEQUENCE</scope>
    <source>
        <strain evidence="9">BMAN</strain>
    </source>
</reference>
<name>A0A9Q0L5G1_ANAIG</name>
<keyword evidence="7" id="KW-0175">Coiled coil</keyword>
<evidence type="ECO:0000256" key="1">
    <source>
        <dbReference type="ARBA" id="ARBA00004604"/>
    </source>
</evidence>
<keyword evidence="10" id="KW-1185">Reference proteome</keyword>
<keyword evidence="5" id="KW-0690">Ribosome biogenesis</keyword>
<dbReference type="InterPro" id="IPR011687">
    <property type="entry name" value="Nop53/GLTSCR2"/>
</dbReference>
<protein>
    <recommendedName>
        <fullName evidence="4">Ribosome biogenesis protein NOP53</fullName>
    </recommendedName>
</protein>
<feature type="compositionally biased region" description="Basic residues" evidence="8">
    <location>
        <begin position="153"/>
        <end position="164"/>
    </location>
</feature>
<comment type="similarity">
    <text evidence="3">Belongs to the NOP53 family.</text>
</comment>
<accession>A0A9Q0L5G1</accession>